<evidence type="ECO:0000313" key="2">
    <source>
        <dbReference type="EMBL" id="PQQ21456.1"/>
    </source>
</evidence>
<name>A0A315B541_PRUYE</name>
<dbReference type="Gene3D" id="3.30.420.10">
    <property type="entry name" value="Ribonuclease H-like superfamily/Ribonuclease H"/>
    <property type="match status" value="1"/>
</dbReference>
<dbReference type="AlphaFoldDB" id="A0A315B541"/>
<gene>
    <name evidence="2" type="ORF">Pyn_04623</name>
</gene>
<dbReference type="GO" id="GO:0003676">
    <property type="term" value="F:nucleic acid binding"/>
    <property type="evidence" value="ECO:0007669"/>
    <property type="project" value="InterPro"/>
</dbReference>
<dbReference type="GO" id="GO:0004523">
    <property type="term" value="F:RNA-DNA hybrid ribonuclease activity"/>
    <property type="evidence" value="ECO:0007669"/>
    <property type="project" value="InterPro"/>
</dbReference>
<evidence type="ECO:0000259" key="1">
    <source>
        <dbReference type="Pfam" id="PF13456"/>
    </source>
</evidence>
<organism evidence="2 3">
    <name type="scientific">Prunus yedoensis var. nudiflora</name>
    <dbReference type="NCBI Taxonomy" id="2094558"/>
    <lineage>
        <taxon>Eukaryota</taxon>
        <taxon>Viridiplantae</taxon>
        <taxon>Streptophyta</taxon>
        <taxon>Embryophyta</taxon>
        <taxon>Tracheophyta</taxon>
        <taxon>Spermatophyta</taxon>
        <taxon>Magnoliopsida</taxon>
        <taxon>eudicotyledons</taxon>
        <taxon>Gunneridae</taxon>
        <taxon>Pentapetalae</taxon>
        <taxon>rosids</taxon>
        <taxon>fabids</taxon>
        <taxon>Rosales</taxon>
        <taxon>Rosaceae</taxon>
        <taxon>Amygdaloideae</taxon>
        <taxon>Amygdaleae</taxon>
        <taxon>Prunus</taxon>
    </lineage>
</organism>
<accession>A0A315B541</accession>
<dbReference type="InterPro" id="IPR036397">
    <property type="entry name" value="RNaseH_sf"/>
</dbReference>
<keyword evidence="3" id="KW-1185">Reference proteome</keyword>
<dbReference type="InterPro" id="IPR044730">
    <property type="entry name" value="RNase_H-like_dom_plant"/>
</dbReference>
<dbReference type="EMBL" id="PJQY01000010">
    <property type="protein sequence ID" value="PQQ21456.1"/>
    <property type="molecule type" value="Genomic_DNA"/>
</dbReference>
<dbReference type="InterPro" id="IPR002156">
    <property type="entry name" value="RNaseH_domain"/>
</dbReference>
<dbReference type="Proteomes" id="UP000250321">
    <property type="component" value="Unassembled WGS sequence"/>
</dbReference>
<dbReference type="PROSITE" id="PS50890">
    <property type="entry name" value="PUA"/>
    <property type="match status" value="1"/>
</dbReference>
<evidence type="ECO:0000313" key="3">
    <source>
        <dbReference type="Proteomes" id="UP000250321"/>
    </source>
</evidence>
<feature type="domain" description="RNase H type-1" evidence="1">
    <location>
        <begin position="4"/>
        <end position="79"/>
    </location>
</feature>
<proteinExistence type="predicted"/>
<comment type="caution">
    <text evidence="2">The sequence shown here is derived from an EMBL/GenBank/DDBJ whole genome shotgun (WGS) entry which is preliminary data.</text>
</comment>
<dbReference type="Pfam" id="PF13456">
    <property type="entry name" value="RVT_3"/>
    <property type="match status" value="1"/>
</dbReference>
<dbReference type="CDD" id="cd06222">
    <property type="entry name" value="RNase_H_like"/>
    <property type="match status" value="1"/>
</dbReference>
<protein>
    <recommendedName>
        <fullName evidence="1">RNase H type-1 domain-containing protein</fullName>
    </recommendedName>
</protein>
<reference evidence="2 3" key="1">
    <citation type="submission" date="2018-02" db="EMBL/GenBank/DDBJ databases">
        <title>Draft genome of wild Prunus yedoensis var. nudiflora.</title>
        <authorList>
            <person name="Baek S."/>
            <person name="Kim J.-H."/>
            <person name="Choi K."/>
            <person name="Kim G.-B."/>
            <person name="Cho A."/>
            <person name="Jang H."/>
            <person name="Shin C.-H."/>
            <person name="Yu H.-J."/>
            <person name="Mun J.-H."/>
        </authorList>
    </citation>
    <scope>NUCLEOTIDE SEQUENCE [LARGE SCALE GENOMIC DNA]</scope>
    <source>
        <strain evidence="3">cv. Jeju island</strain>
        <tissue evidence="2">Leaf</tissue>
    </source>
</reference>
<dbReference type="OrthoDB" id="1001083at2759"/>
<sequence length="92" mass="10280">MAACSRQVVGRLSAQAMELIAVKKGLQVAHDLGFQYILLEIDVQGAVDRINYDEECFEAEGNLVEDIKEMQLGFRSFHVNGSNGMVMWLLMS</sequence>